<dbReference type="InParanoid" id="W2S1X6"/>
<dbReference type="eggNOG" id="ENOG502S8KX">
    <property type="taxonomic scope" value="Eukaryota"/>
</dbReference>
<dbReference type="RefSeq" id="XP_008716458.1">
    <property type="nucleotide sequence ID" value="XM_008718236.1"/>
</dbReference>
<dbReference type="Proteomes" id="UP000030752">
    <property type="component" value="Unassembled WGS sequence"/>
</dbReference>
<dbReference type="PANTHER" id="PTHR34213">
    <property type="entry name" value="NUCLEAR TRANSPORT FACTOR 2 (NTF2) FAMILY PROTEIN"/>
    <property type="match status" value="1"/>
</dbReference>
<keyword evidence="2" id="KW-1185">Reference proteome</keyword>
<dbReference type="OrthoDB" id="2400485at2759"/>
<sequence>MANNFSAYKLVTPASVLSSSSPASITLSEPQQLLTASVLDLFAGHPSKRKLTLWTDDASFHDPLTNATGRKEFEAQWYGLKAAFSEIERLGLEVKGNGNPVELGLKTRYKVKGVGSEQTIESQILIHTVGEGEQMRIKKVEDKWDGEIKQGGLKNALRELNSKSVPLAVSVPKSVEEEESGQ</sequence>
<dbReference type="GeneID" id="19971227"/>
<name>W2S1X6_CYPE1</name>
<dbReference type="AlphaFoldDB" id="W2S1X6"/>
<gene>
    <name evidence="1" type="ORF">HMPREF1541_03888</name>
</gene>
<dbReference type="Gene3D" id="3.10.450.50">
    <property type="match status" value="1"/>
</dbReference>
<evidence type="ECO:0000313" key="2">
    <source>
        <dbReference type="Proteomes" id="UP000030752"/>
    </source>
</evidence>
<dbReference type="SUPFAM" id="SSF54427">
    <property type="entry name" value="NTF2-like"/>
    <property type="match status" value="1"/>
</dbReference>
<organism evidence="1 2">
    <name type="scientific">Cyphellophora europaea (strain CBS 101466)</name>
    <name type="common">Phialophora europaea</name>
    <dbReference type="NCBI Taxonomy" id="1220924"/>
    <lineage>
        <taxon>Eukaryota</taxon>
        <taxon>Fungi</taxon>
        <taxon>Dikarya</taxon>
        <taxon>Ascomycota</taxon>
        <taxon>Pezizomycotina</taxon>
        <taxon>Eurotiomycetes</taxon>
        <taxon>Chaetothyriomycetidae</taxon>
        <taxon>Chaetothyriales</taxon>
        <taxon>Cyphellophoraceae</taxon>
        <taxon>Cyphellophora</taxon>
    </lineage>
</organism>
<evidence type="ECO:0008006" key="3">
    <source>
        <dbReference type="Google" id="ProtNLM"/>
    </source>
</evidence>
<proteinExistence type="predicted"/>
<dbReference type="HOGENOM" id="CLU_092849_1_0_1"/>
<evidence type="ECO:0000313" key="1">
    <source>
        <dbReference type="EMBL" id="ETN41949.1"/>
    </source>
</evidence>
<dbReference type="VEuPathDB" id="FungiDB:HMPREF1541_03888"/>
<accession>W2S1X6</accession>
<protein>
    <recommendedName>
        <fullName evidence="3">SnoaL-like domain-containing protein</fullName>
    </recommendedName>
</protein>
<reference evidence="1 2" key="1">
    <citation type="submission" date="2013-03" db="EMBL/GenBank/DDBJ databases">
        <title>The Genome Sequence of Phialophora europaea CBS 101466.</title>
        <authorList>
            <consortium name="The Broad Institute Genomics Platform"/>
            <person name="Cuomo C."/>
            <person name="de Hoog S."/>
            <person name="Gorbushina A."/>
            <person name="Walker B."/>
            <person name="Young S.K."/>
            <person name="Zeng Q."/>
            <person name="Gargeya S."/>
            <person name="Fitzgerald M."/>
            <person name="Haas B."/>
            <person name="Abouelleil A."/>
            <person name="Allen A.W."/>
            <person name="Alvarado L."/>
            <person name="Arachchi H.M."/>
            <person name="Berlin A.M."/>
            <person name="Chapman S.B."/>
            <person name="Gainer-Dewar J."/>
            <person name="Goldberg J."/>
            <person name="Griggs A."/>
            <person name="Gujja S."/>
            <person name="Hansen M."/>
            <person name="Howarth C."/>
            <person name="Imamovic A."/>
            <person name="Ireland A."/>
            <person name="Larimer J."/>
            <person name="McCowan C."/>
            <person name="Murphy C."/>
            <person name="Pearson M."/>
            <person name="Poon T.W."/>
            <person name="Priest M."/>
            <person name="Roberts A."/>
            <person name="Saif S."/>
            <person name="Shea T."/>
            <person name="Sisk P."/>
            <person name="Sykes S."/>
            <person name="Wortman J."/>
            <person name="Nusbaum C."/>
            <person name="Birren B."/>
        </authorList>
    </citation>
    <scope>NUCLEOTIDE SEQUENCE [LARGE SCALE GENOMIC DNA]</scope>
    <source>
        <strain evidence="1 2">CBS 101466</strain>
    </source>
</reference>
<dbReference type="InterPro" id="IPR032710">
    <property type="entry name" value="NTF2-like_dom_sf"/>
</dbReference>
<dbReference type="EMBL" id="KB822719">
    <property type="protein sequence ID" value="ETN41949.1"/>
    <property type="molecule type" value="Genomic_DNA"/>
</dbReference>
<dbReference type="PANTHER" id="PTHR34213:SF2">
    <property type="entry name" value="NUCLEAR TRANSPORT FACTOR 2 (NTF2) FAMILY PROTEIN"/>
    <property type="match status" value="1"/>
</dbReference>